<evidence type="ECO:0000313" key="2">
    <source>
        <dbReference type="Proteomes" id="UP001589607"/>
    </source>
</evidence>
<keyword evidence="2" id="KW-1185">Reference proteome</keyword>
<proteinExistence type="predicted"/>
<dbReference type="Proteomes" id="UP001589607">
    <property type="component" value="Unassembled WGS sequence"/>
</dbReference>
<dbReference type="EMBL" id="JBHMEY010000009">
    <property type="protein sequence ID" value="MFB9095744.1"/>
    <property type="molecule type" value="Genomic_DNA"/>
</dbReference>
<organism evidence="1 2">
    <name type="scientific">Flavobacterium jumunjinense</name>
    <dbReference type="NCBI Taxonomy" id="998845"/>
    <lineage>
        <taxon>Bacteria</taxon>
        <taxon>Pseudomonadati</taxon>
        <taxon>Bacteroidota</taxon>
        <taxon>Flavobacteriia</taxon>
        <taxon>Flavobacteriales</taxon>
        <taxon>Flavobacteriaceae</taxon>
        <taxon>Flavobacterium</taxon>
    </lineage>
</organism>
<dbReference type="RefSeq" id="WP_236454928.1">
    <property type="nucleotide sequence ID" value="NZ_CBCSGE010000046.1"/>
</dbReference>
<accession>A0ABV5GK51</accession>
<evidence type="ECO:0008006" key="3">
    <source>
        <dbReference type="Google" id="ProtNLM"/>
    </source>
</evidence>
<sequence>MNIKNYILFIILILSFFSCKKNQIEIDELNSFLQTNYEFNNRVLNKHKATYYNLISDNPSRKIEKINELDSIFINLIFEIEKSKKKSSNKLILSKSKELLQKLTKIVNNRKDYLTTEYDKLDYLKLESDEVRLNYLKNKLVISMSYAFEYASLKTISCDGLILVEIDSIMSSKYKKGVKLTLTSKNGQIDRENRHILINNLILNGKESKLKYKIEDNYSFADIKFDSLKKGTYHLNGTLRYYEREGKIDIPFEKKFSIE</sequence>
<dbReference type="PROSITE" id="PS51257">
    <property type="entry name" value="PROKAR_LIPOPROTEIN"/>
    <property type="match status" value="1"/>
</dbReference>
<evidence type="ECO:0000313" key="1">
    <source>
        <dbReference type="EMBL" id="MFB9095744.1"/>
    </source>
</evidence>
<protein>
    <recommendedName>
        <fullName evidence="3">Lipoprotein</fullName>
    </recommendedName>
</protein>
<reference evidence="1 2" key="1">
    <citation type="submission" date="2024-09" db="EMBL/GenBank/DDBJ databases">
        <authorList>
            <person name="Sun Q."/>
            <person name="Mori K."/>
        </authorList>
    </citation>
    <scope>NUCLEOTIDE SEQUENCE [LARGE SCALE GENOMIC DNA]</scope>
    <source>
        <strain evidence="1 2">CECT 7955</strain>
    </source>
</reference>
<gene>
    <name evidence="1" type="ORF">ACFFVF_04400</name>
</gene>
<name>A0ABV5GK51_9FLAO</name>
<comment type="caution">
    <text evidence="1">The sequence shown here is derived from an EMBL/GenBank/DDBJ whole genome shotgun (WGS) entry which is preliminary data.</text>
</comment>